<evidence type="ECO:0000313" key="3">
    <source>
        <dbReference type="EMBL" id="BAA36672.1"/>
    </source>
</evidence>
<evidence type="ECO:0000259" key="1">
    <source>
        <dbReference type="Pfam" id="PF18066"/>
    </source>
</evidence>
<name>Q9ZXC0_BPPH1</name>
<accession>Q9ZXC0</accession>
<dbReference type="Proteomes" id="UP000008338">
    <property type="component" value="Segment"/>
</dbReference>
<dbReference type="Gene3D" id="3.30.2120.10">
    <property type="entry name" value="Bacillus phage protein-like"/>
    <property type="match status" value="1"/>
</dbReference>
<dbReference type="KEGG" id="vg:955230"/>
<organismHost>
    <name type="scientific">Bacillus subtilis</name>
    <dbReference type="NCBI Taxonomy" id="1423"/>
</organismHost>
<dbReference type="EMBL" id="AB016282">
    <property type="protein sequence ID" value="BAA36672.1"/>
    <property type="molecule type" value="Genomic_DNA"/>
</dbReference>
<reference evidence="2 4" key="2">
    <citation type="journal article" date="2013" name="Genome Announc.">
        <title>Complete Genome Sequence of Bacillus subtilis Phage phi105.</title>
        <authorList>
            <person name="Zeigler D.R."/>
        </authorList>
    </citation>
    <scope>NUCLEOTIDE SEQUENCE [LARGE SCALE GENOMIC DNA]</scope>
</reference>
<dbReference type="InterPro" id="IPR041270">
    <property type="entry name" value="Phage_ABA_S"/>
</dbReference>
<dbReference type="Pfam" id="PF18066">
    <property type="entry name" value="Phage_ABA_S"/>
    <property type="match status" value="1"/>
</dbReference>
<evidence type="ECO:0000313" key="5">
    <source>
        <dbReference type="Proteomes" id="UP000008338"/>
    </source>
</evidence>
<protein>
    <submittedName>
        <fullName evidence="3">ORF15</fullName>
    </submittedName>
</protein>
<proteinExistence type="predicted"/>
<reference evidence="3 5" key="1">
    <citation type="submission" date="1998-07" db="EMBL/GenBank/DDBJ databases">
        <title>Complete nucleotide sequence of Bacillus subtilis phage phi-105.</title>
        <authorList>
            <person name="Kobayashi K."/>
            <person name="Okamura K."/>
            <person name="Inoue T."/>
            <person name="Sato T."/>
            <person name="Kobayashi Y."/>
        </authorList>
    </citation>
    <scope>NUCLEOTIDE SEQUENCE</scope>
</reference>
<dbReference type="RefSeq" id="NP_690799.1">
    <property type="nucleotide sequence ID" value="NC_004167.1"/>
</dbReference>
<sequence length="112" mass="12641">MKDKREIDRLIAEKVMGWKTQTFPNIGVTSVYTEDGELTIPKQFSPTENLDQTWSVVEKFKLVKIERDSTRSYAPYLAVIPTEERVFTAIAATPQMAICIVALNACGTDIKQ</sequence>
<dbReference type="InterPro" id="IPR028985">
    <property type="entry name" value="Bacillus_phage_prot-like"/>
</dbReference>
<keyword evidence="4" id="KW-1185">Reference proteome</keyword>
<gene>
    <name evidence="2" type="ORF">PHI105_00225</name>
</gene>
<organism evidence="3 5">
    <name type="scientific">Bacillus phage phi105</name>
    <name type="common">Bacteriophage phi-105</name>
    <dbReference type="NCBI Taxonomy" id="10717"/>
    <lineage>
        <taxon>Viruses</taxon>
        <taxon>Duplodnaviria</taxon>
        <taxon>Heunggongvirae</taxon>
        <taxon>Uroviricota</taxon>
        <taxon>Caudoviricetes</taxon>
        <taxon>Spizizenvirus</taxon>
        <taxon>Spizizenvirus sv105</taxon>
    </lineage>
</organism>
<evidence type="ECO:0000313" key="2">
    <source>
        <dbReference type="EMBL" id="ADF59178.1"/>
    </source>
</evidence>
<feature type="domain" description="Phage ABA sandwich" evidence="1">
    <location>
        <begin position="9"/>
        <end position="103"/>
    </location>
</feature>
<dbReference type="Proteomes" id="UP000002667">
    <property type="component" value="Segment"/>
</dbReference>
<dbReference type="PIR" id="T13555">
    <property type="entry name" value="T13555"/>
</dbReference>
<dbReference type="EMBL" id="HM072038">
    <property type="protein sequence ID" value="ADF59178.1"/>
    <property type="molecule type" value="Genomic_DNA"/>
</dbReference>
<evidence type="ECO:0000313" key="4">
    <source>
        <dbReference type="Proteomes" id="UP000002667"/>
    </source>
</evidence>